<organism evidence="2 3">
    <name type="scientific">Linnemannia gamsii</name>
    <dbReference type="NCBI Taxonomy" id="64522"/>
    <lineage>
        <taxon>Eukaryota</taxon>
        <taxon>Fungi</taxon>
        <taxon>Fungi incertae sedis</taxon>
        <taxon>Mucoromycota</taxon>
        <taxon>Mortierellomycotina</taxon>
        <taxon>Mortierellomycetes</taxon>
        <taxon>Mortierellales</taxon>
        <taxon>Mortierellaceae</taxon>
        <taxon>Linnemannia</taxon>
    </lineage>
</organism>
<feature type="compositionally biased region" description="Low complexity" evidence="1">
    <location>
        <begin position="69"/>
        <end position="82"/>
    </location>
</feature>
<dbReference type="Proteomes" id="UP001194696">
    <property type="component" value="Unassembled WGS sequence"/>
</dbReference>
<feature type="region of interest" description="Disordered" evidence="1">
    <location>
        <begin position="1"/>
        <end position="34"/>
    </location>
</feature>
<comment type="caution">
    <text evidence="2">The sequence shown here is derived from an EMBL/GenBank/DDBJ whole genome shotgun (WGS) entry which is preliminary data.</text>
</comment>
<dbReference type="EMBL" id="JAAAIM010000077">
    <property type="protein sequence ID" value="KAG0295710.1"/>
    <property type="molecule type" value="Genomic_DNA"/>
</dbReference>
<keyword evidence="3" id="KW-1185">Reference proteome</keyword>
<feature type="compositionally biased region" description="Low complexity" evidence="1">
    <location>
        <begin position="141"/>
        <end position="166"/>
    </location>
</feature>
<proteinExistence type="predicted"/>
<gene>
    <name evidence="2" type="ORF">BGZ96_011177</name>
</gene>
<feature type="region of interest" description="Disordered" evidence="1">
    <location>
        <begin position="59"/>
        <end position="82"/>
    </location>
</feature>
<name>A0ABQ7KDD7_9FUNG</name>
<evidence type="ECO:0000313" key="2">
    <source>
        <dbReference type="EMBL" id="KAG0295710.1"/>
    </source>
</evidence>
<sequence>MAMDEGVTDILKKESIVQHSSTASSTNDSPSQAKILNLRQRKWNSVSKEWQEWHDVQATHAPDLPSPPSQQTQSQSQLQPPAAAAAISRASATEIIVSNRPTNGNQCMSFYKNVARIRPLLDREHDLSARPTSTHIPNTKIINSNSNNSNIQINNSSSSNNTSHNNKGISYRRRRPISPHSGGTMMFQGQQTNSININVMIHTLGSLFKKRSIQDTLPVITATTSTRTMAMHGQVMEQLITHHLDLVIHLGCVILCLALRPQRIHSPPGWI</sequence>
<feature type="region of interest" description="Disordered" evidence="1">
    <location>
        <begin position="129"/>
        <end position="175"/>
    </location>
</feature>
<protein>
    <submittedName>
        <fullName evidence="2">Uncharacterized protein</fullName>
    </submittedName>
</protein>
<feature type="compositionally biased region" description="Low complexity" evidence="1">
    <location>
        <begin position="20"/>
        <end position="31"/>
    </location>
</feature>
<reference evidence="2 3" key="1">
    <citation type="journal article" date="2020" name="Fungal Divers.">
        <title>Resolving the Mortierellaceae phylogeny through synthesis of multi-gene phylogenetics and phylogenomics.</title>
        <authorList>
            <person name="Vandepol N."/>
            <person name="Liber J."/>
            <person name="Desiro A."/>
            <person name="Na H."/>
            <person name="Kennedy M."/>
            <person name="Barry K."/>
            <person name="Grigoriev I.V."/>
            <person name="Miller A.N."/>
            <person name="O'Donnell K."/>
            <person name="Stajich J.E."/>
            <person name="Bonito G."/>
        </authorList>
    </citation>
    <scope>NUCLEOTIDE SEQUENCE [LARGE SCALE GENOMIC DNA]</scope>
    <source>
        <strain evidence="2 3">AD045</strain>
    </source>
</reference>
<accession>A0ABQ7KDD7</accession>
<evidence type="ECO:0000256" key="1">
    <source>
        <dbReference type="SAM" id="MobiDB-lite"/>
    </source>
</evidence>
<evidence type="ECO:0000313" key="3">
    <source>
        <dbReference type="Proteomes" id="UP001194696"/>
    </source>
</evidence>